<organism evidence="1 2">
    <name type="scientific">Ruicaihuangia caeni</name>
    <dbReference type="NCBI Taxonomy" id="3042517"/>
    <lineage>
        <taxon>Bacteria</taxon>
        <taxon>Bacillati</taxon>
        <taxon>Actinomycetota</taxon>
        <taxon>Actinomycetes</taxon>
        <taxon>Micrococcales</taxon>
        <taxon>Microbacteriaceae</taxon>
        <taxon>Ruicaihuangia</taxon>
    </lineage>
</organism>
<dbReference type="Proteomes" id="UP001321506">
    <property type="component" value="Unassembled WGS sequence"/>
</dbReference>
<name>A0AAW6T7Z1_9MICO</name>
<protein>
    <submittedName>
        <fullName evidence="1">Oligoribonuclease</fullName>
    </submittedName>
</protein>
<evidence type="ECO:0000313" key="1">
    <source>
        <dbReference type="EMBL" id="MDI2097767.1"/>
    </source>
</evidence>
<dbReference type="AlphaFoldDB" id="A0AAW6T7Z1"/>
<sequence>MSENLPTIARGEEYVVFYRGGAYDGQTDRRIATEDGWDDEINVMTLVDGTDTMLAYQFQSARRLGDQLQVTYVWDAADSDAIEDPDERNEH</sequence>
<reference evidence="1 2" key="1">
    <citation type="submission" date="2023-04" db="EMBL/GenBank/DDBJ databases">
        <title>Klugiella caeni sp. nov. isolated from the sludge of biochemical tank.</title>
        <authorList>
            <person name="Geng K."/>
        </authorList>
    </citation>
    <scope>NUCLEOTIDE SEQUENCE [LARGE SCALE GENOMIC DNA]</scope>
    <source>
        <strain evidence="1 2">YN-L-19</strain>
    </source>
</reference>
<proteinExistence type="predicted"/>
<dbReference type="RefSeq" id="WP_281487547.1">
    <property type="nucleotide sequence ID" value="NZ_CP159582.1"/>
</dbReference>
<comment type="caution">
    <text evidence="1">The sequence shown here is derived from an EMBL/GenBank/DDBJ whole genome shotgun (WGS) entry which is preliminary data.</text>
</comment>
<gene>
    <name evidence="1" type="ORF">QF206_02130</name>
</gene>
<keyword evidence="2" id="KW-1185">Reference proteome</keyword>
<dbReference type="EMBL" id="JASATX010000001">
    <property type="protein sequence ID" value="MDI2097767.1"/>
    <property type="molecule type" value="Genomic_DNA"/>
</dbReference>
<accession>A0AAW6T7Z1</accession>
<evidence type="ECO:0000313" key="2">
    <source>
        <dbReference type="Proteomes" id="UP001321506"/>
    </source>
</evidence>